<keyword evidence="3" id="KW-1185">Reference proteome</keyword>
<protein>
    <submittedName>
        <fullName evidence="2">Uncharacterized protein</fullName>
    </submittedName>
</protein>
<evidence type="ECO:0000313" key="3">
    <source>
        <dbReference type="Proteomes" id="UP001055712"/>
    </source>
</evidence>
<proteinExistence type="predicted"/>
<gene>
    <name evidence="2" type="ORF">D9Q98_006821</name>
</gene>
<name>A0A9D4YUJ3_CHLVU</name>
<reference evidence="2" key="2">
    <citation type="submission" date="2020-11" db="EMBL/GenBank/DDBJ databases">
        <authorList>
            <person name="Cecchin M."/>
            <person name="Marcolungo L."/>
            <person name="Rossato M."/>
            <person name="Girolomoni L."/>
            <person name="Cosentino E."/>
            <person name="Cuine S."/>
            <person name="Li-Beisson Y."/>
            <person name="Delledonne M."/>
            <person name="Ballottari M."/>
        </authorList>
    </citation>
    <scope>NUCLEOTIDE SEQUENCE</scope>
    <source>
        <strain evidence="2">211/11P</strain>
        <tissue evidence="2">Whole cell</tissue>
    </source>
</reference>
<dbReference type="Proteomes" id="UP001055712">
    <property type="component" value="Unassembled WGS sequence"/>
</dbReference>
<feature type="region of interest" description="Disordered" evidence="1">
    <location>
        <begin position="152"/>
        <end position="171"/>
    </location>
</feature>
<accession>A0A9D4YUJ3</accession>
<dbReference type="EMBL" id="SIDB01000010">
    <property type="protein sequence ID" value="KAI3426875.1"/>
    <property type="molecule type" value="Genomic_DNA"/>
</dbReference>
<feature type="compositionally biased region" description="Polar residues" evidence="1">
    <location>
        <begin position="14"/>
        <end position="25"/>
    </location>
</feature>
<reference evidence="2" key="1">
    <citation type="journal article" date="2019" name="Plant J.">
        <title>Chlorella vulgaris genome assembly and annotation reveals the molecular basis for metabolic acclimation to high light conditions.</title>
        <authorList>
            <person name="Cecchin M."/>
            <person name="Marcolungo L."/>
            <person name="Rossato M."/>
            <person name="Girolomoni L."/>
            <person name="Cosentino E."/>
            <person name="Cuine S."/>
            <person name="Li-Beisson Y."/>
            <person name="Delledonne M."/>
            <person name="Ballottari M."/>
        </authorList>
    </citation>
    <scope>NUCLEOTIDE SEQUENCE</scope>
    <source>
        <strain evidence="2">211/11P</strain>
    </source>
</reference>
<comment type="caution">
    <text evidence="2">The sequence shown here is derived from an EMBL/GenBank/DDBJ whole genome shotgun (WGS) entry which is preliminary data.</text>
</comment>
<organism evidence="2 3">
    <name type="scientific">Chlorella vulgaris</name>
    <name type="common">Green alga</name>
    <dbReference type="NCBI Taxonomy" id="3077"/>
    <lineage>
        <taxon>Eukaryota</taxon>
        <taxon>Viridiplantae</taxon>
        <taxon>Chlorophyta</taxon>
        <taxon>core chlorophytes</taxon>
        <taxon>Trebouxiophyceae</taxon>
        <taxon>Chlorellales</taxon>
        <taxon>Chlorellaceae</taxon>
        <taxon>Chlorella clade</taxon>
        <taxon>Chlorella</taxon>
    </lineage>
</organism>
<sequence length="171" mass="17643">MDEDCEPAAAGPNSRGNGRMTPTASLSRHFNDMRAFDLLATPPAAPLPLSATPFTPFGTARGTPCSSASGGYTPLSSGHVAGKYFDRGARVLRAATVRQLHAAYAASGGTALELDGLDFAASAGMIELVGKVVSAEERDCLLQVTINDGTGKITATGWPADPPTGTHRRDV</sequence>
<dbReference type="Gene3D" id="2.40.50.140">
    <property type="entry name" value="Nucleic acid-binding proteins"/>
    <property type="match status" value="1"/>
</dbReference>
<feature type="region of interest" description="Disordered" evidence="1">
    <location>
        <begin position="1"/>
        <end position="25"/>
    </location>
</feature>
<dbReference type="AlphaFoldDB" id="A0A9D4YUJ3"/>
<evidence type="ECO:0000313" key="2">
    <source>
        <dbReference type="EMBL" id="KAI3426875.1"/>
    </source>
</evidence>
<dbReference type="InterPro" id="IPR012340">
    <property type="entry name" value="NA-bd_OB-fold"/>
</dbReference>
<dbReference type="OrthoDB" id="25571at2759"/>
<evidence type="ECO:0000256" key="1">
    <source>
        <dbReference type="SAM" id="MobiDB-lite"/>
    </source>
</evidence>